<dbReference type="AlphaFoldDB" id="A0A0V8RVP4"/>
<evidence type="ECO:0000313" key="2">
    <source>
        <dbReference type="Proteomes" id="UP000053352"/>
    </source>
</evidence>
<proteinExistence type="predicted"/>
<dbReference type="EMBL" id="LNTB01000001">
    <property type="protein sequence ID" value="KSW12112.1"/>
    <property type="molecule type" value="Genomic_DNA"/>
</dbReference>
<evidence type="ECO:0000313" key="1">
    <source>
        <dbReference type="EMBL" id="KSW12112.1"/>
    </source>
</evidence>
<accession>A0A0V8RVP4</accession>
<gene>
    <name evidence="1" type="ORF">CF15_04915</name>
</gene>
<sequence length="72" mass="7919">MVSILLVPGYVDAEEVRGIAGYIAGLMEEYGVNIPLVLLAFHRTTGCWTCCLPAADTPSRLGAWRWKPVLEK</sequence>
<keyword evidence="2" id="KW-1185">Reference proteome</keyword>
<reference evidence="1 2" key="1">
    <citation type="submission" date="2015-11" db="EMBL/GenBank/DDBJ databases">
        <title>Genome sequence of Pyrodictium occultum PL-19, a marine hyperthermophilic archaeon isolated from Volcano, Italy.</title>
        <authorList>
            <person name="Utturkar S."/>
            <person name="Huber H."/>
            <person name="Leptihn S."/>
            <person name="Brown S."/>
            <person name="Stetter K.O."/>
            <person name="Podar M."/>
        </authorList>
    </citation>
    <scope>NUCLEOTIDE SEQUENCE [LARGE SCALE GENOMIC DNA]</scope>
    <source>
        <strain evidence="1 2">PL-19</strain>
    </source>
</reference>
<dbReference type="RefSeq" id="WP_058370792.1">
    <property type="nucleotide sequence ID" value="NZ_LNTB01000001.1"/>
</dbReference>
<dbReference type="Proteomes" id="UP000053352">
    <property type="component" value="Unassembled WGS sequence"/>
</dbReference>
<comment type="caution">
    <text evidence="1">The sequence shown here is derived from an EMBL/GenBank/DDBJ whole genome shotgun (WGS) entry which is preliminary data.</text>
</comment>
<protein>
    <submittedName>
        <fullName evidence="1">Uncharacterized protein</fullName>
    </submittedName>
</protein>
<dbReference type="OrthoDB" id="14957at2157"/>
<organism evidence="1 2">
    <name type="scientific">Pyrodictium occultum</name>
    <dbReference type="NCBI Taxonomy" id="2309"/>
    <lineage>
        <taxon>Archaea</taxon>
        <taxon>Thermoproteota</taxon>
        <taxon>Thermoprotei</taxon>
        <taxon>Desulfurococcales</taxon>
        <taxon>Pyrodictiaceae</taxon>
        <taxon>Pyrodictium</taxon>
    </lineage>
</organism>
<name>A0A0V8RVP4_PYROC</name>